<dbReference type="AlphaFoldDB" id="A0A101UTV5"/>
<dbReference type="OrthoDB" id="9794948at2"/>
<evidence type="ECO:0008006" key="4">
    <source>
        <dbReference type="Google" id="ProtNLM"/>
    </source>
</evidence>
<organism evidence="2 3">
    <name type="scientific">Streptomyces dysideae</name>
    <dbReference type="NCBI Taxonomy" id="909626"/>
    <lineage>
        <taxon>Bacteria</taxon>
        <taxon>Bacillati</taxon>
        <taxon>Actinomycetota</taxon>
        <taxon>Actinomycetes</taxon>
        <taxon>Kitasatosporales</taxon>
        <taxon>Streptomycetaceae</taxon>
        <taxon>Streptomyces</taxon>
    </lineage>
</organism>
<accession>A0A101UTV5</accession>
<gene>
    <name evidence="2" type="ORF">AQJ91_34070</name>
</gene>
<dbReference type="InterPro" id="IPR012349">
    <property type="entry name" value="Split_barrel_FMN-bd"/>
</dbReference>
<name>A0A101UTV5_9ACTN</name>
<dbReference type="Pfam" id="PF04299">
    <property type="entry name" value="FMN_bind_2"/>
    <property type="match status" value="1"/>
</dbReference>
<reference evidence="2 3" key="1">
    <citation type="submission" date="2015-10" db="EMBL/GenBank/DDBJ databases">
        <title>Draft genome sequence of Streptomyces sp. RV15, isolated from a marine sponge.</title>
        <authorList>
            <person name="Ruckert C."/>
            <person name="Abdelmohsen U.R."/>
            <person name="Winkler A."/>
            <person name="Hentschel U."/>
            <person name="Kalinowski J."/>
            <person name="Kampfer P."/>
            <person name="Glaeser S."/>
        </authorList>
    </citation>
    <scope>NUCLEOTIDE SEQUENCE [LARGE SCALE GENOMIC DNA]</scope>
    <source>
        <strain evidence="2 3">RV15</strain>
    </source>
</reference>
<dbReference type="Gene3D" id="2.30.110.10">
    <property type="entry name" value="Electron Transport, Fmn-binding Protein, Chain A"/>
    <property type="match status" value="1"/>
</dbReference>
<dbReference type="PIRSF" id="PIRSF010372">
    <property type="entry name" value="PaiB"/>
    <property type="match status" value="1"/>
</dbReference>
<comment type="caution">
    <text evidence="2">The sequence shown here is derived from an EMBL/GenBank/DDBJ whole genome shotgun (WGS) entry which is preliminary data.</text>
</comment>
<dbReference type="InterPro" id="IPR007396">
    <property type="entry name" value="TR_PAI2-type"/>
</dbReference>
<dbReference type="PANTHER" id="PTHR35802:SF1">
    <property type="entry name" value="PROTEASE SYNTHASE AND SPORULATION PROTEIN PAI 2"/>
    <property type="match status" value="1"/>
</dbReference>
<dbReference type="Proteomes" id="UP000053260">
    <property type="component" value="Unassembled WGS sequence"/>
</dbReference>
<sequence length="226" mass="25296">MYAPPLYRSEDVAQQHDLIEANPFGLITAVVDGRIHGTHIPFVLDRGPEPGDRGRLRAHLAKTNPLVSALAKGDEVMVAFLGPHSYICPDDYATEPHFPTWNYSAVHVYGRPRMLDDDAQRVQLDDLIAAEEARRLPKRPWTLDRAPSELVEQFRAAIVAFELPIAHMDGIFKYGQNKTAEDLDAQIAAFRSHPADHSARMADLLHTHNTAKLDTPTTPRTERPGR</sequence>
<dbReference type="SUPFAM" id="SSF50475">
    <property type="entry name" value="FMN-binding split barrel"/>
    <property type="match status" value="1"/>
</dbReference>
<keyword evidence="3" id="KW-1185">Reference proteome</keyword>
<evidence type="ECO:0000313" key="3">
    <source>
        <dbReference type="Proteomes" id="UP000053260"/>
    </source>
</evidence>
<proteinExistence type="predicted"/>
<dbReference type="STRING" id="909626.AQJ91_34070"/>
<dbReference type="RefSeq" id="WP_067029328.1">
    <property type="nucleotide sequence ID" value="NZ_KQ949102.1"/>
</dbReference>
<evidence type="ECO:0000256" key="1">
    <source>
        <dbReference type="SAM" id="MobiDB-lite"/>
    </source>
</evidence>
<dbReference type="PANTHER" id="PTHR35802">
    <property type="entry name" value="PROTEASE SYNTHASE AND SPORULATION PROTEIN PAI 2"/>
    <property type="match status" value="1"/>
</dbReference>
<protein>
    <recommendedName>
        <fullName evidence="4">Transcriptional regulator</fullName>
    </recommendedName>
</protein>
<evidence type="ECO:0000313" key="2">
    <source>
        <dbReference type="EMBL" id="KUO16794.1"/>
    </source>
</evidence>
<feature type="region of interest" description="Disordered" evidence="1">
    <location>
        <begin position="207"/>
        <end position="226"/>
    </location>
</feature>
<dbReference type="EMBL" id="LMXB01000083">
    <property type="protein sequence ID" value="KUO16794.1"/>
    <property type="molecule type" value="Genomic_DNA"/>
</dbReference>